<dbReference type="PROSITE" id="PS51518">
    <property type="entry name" value="SGF29_C"/>
    <property type="match status" value="1"/>
</dbReference>
<dbReference type="InterPro" id="IPR010750">
    <property type="entry name" value="SGF29_tudor-like_dom"/>
</dbReference>
<dbReference type="AlphaFoldDB" id="A0A1E1LY41"/>
<dbReference type="CDD" id="cd20393">
    <property type="entry name" value="Tudor_SGF29_rpt1"/>
    <property type="match status" value="1"/>
</dbReference>
<feature type="domain" description="SGF29 C-terminal" evidence="3">
    <location>
        <begin position="229"/>
        <end position="364"/>
    </location>
</feature>
<dbReference type="Pfam" id="PF07039">
    <property type="entry name" value="SGF29_Tudor"/>
    <property type="match status" value="1"/>
</dbReference>
<dbReference type="Proteomes" id="UP000177625">
    <property type="component" value="Unassembled WGS sequence"/>
</dbReference>
<keyword evidence="5" id="KW-1185">Reference proteome</keyword>
<feature type="region of interest" description="Disordered" evidence="2">
    <location>
        <begin position="152"/>
        <end position="224"/>
    </location>
</feature>
<evidence type="ECO:0000259" key="3">
    <source>
        <dbReference type="PROSITE" id="PS51518"/>
    </source>
</evidence>
<feature type="coiled-coil region" evidence="1">
    <location>
        <begin position="78"/>
        <end position="105"/>
    </location>
</feature>
<gene>
    <name evidence="4" type="ORF">RSE6_01566</name>
</gene>
<dbReference type="Gene3D" id="2.30.30.140">
    <property type="match status" value="2"/>
</dbReference>
<dbReference type="InterPro" id="IPR047288">
    <property type="entry name" value="Tudor_SGF29_rpt1"/>
</dbReference>
<dbReference type="PANTHER" id="PTHR21539">
    <property type="entry name" value="SAGA-ASSOCIATED FACTOR 29"/>
    <property type="match status" value="1"/>
</dbReference>
<evidence type="ECO:0000313" key="5">
    <source>
        <dbReference type="Proteomes" id="UP000177625"/>
    </source>
</evidence>
<sequence>MSLKELAKLAPGEHDLELQRLLEEDLQRSERKTRASSSPMSSRQVRAGGRAGPRGGLDETAADSATWAEDIRIAMNDIGEGERKAKDLLEQIIALETRIEKRKTDGLSVPISDATELEALYREEVKITELQKSRATDPGLLMKIELLRDCQREKENKEGTQSARNSSSRTSGMDFDGPSDSPVPSSADNRHVRKMGGGGSRTSSQPPRSIADKNNDTASEVNDRANSKSKILYTVKEEVAFKRKVEKNKPEVKDWIQGEVVRVIGEGKSRRYAVRDIDPDAVGDDNDNTYKSSASQMVPIPPEGTPLGDYEPGKQVLALYPGATTFYRAQVRSMDEGGKRVKVLFEEEFEEKSIVRRFVLDHRG</sequence>
<feature type="compositionally biased region" description="Polar residues" evidence="2">
    <location>
        <begin position="159"/>
        <end position="171"/>
    </location>
</feature>
<reference evidence="5" key="1">
    <citation type="submission" date="2016-03" db="EMBL/GenBank/DDBJ databases">
        <authorList>
            <person name="Guldener U."/>
        </authorList>
    </citation>
    <scope>NUCLEOTIDE SEQUENCE [LARGE SCALE GENOMIC DNA]</scope>
</reference>
<evidence type="ECO:0000256" key="2">
    <source>
        <dbReference type="SAM" id="MobiDB-lite"/>
    </source>
</evidence>
<dbReference type="PANTHER" id="PTHR21539:SF0">
    <property type="entry name" value="SAGA-ASSOCIATED FACTOR 29"/>
    <property type="match status" value="1"/>
</dbReference>
<feature type="compositionally biased region" description="Polar residues" evidence="2">
    <location>
        <begin position="35"/>
        <end position="44"/>
    </location>
</feature>
<keyword evidence="1" id="KW-0175">Coiled coil</keyword>
<feature type="region of interest" description="Disordered" evidence="2">
    <location>
        <begin position="24"/>
        <end position="63"/>
    </location>
</feature>
<accession>A0A1E1LY41</accession>
<evidence type="ECO:0000313" key="4">
    <source>
        <dbReference type="EMBL" id="CZT41783.1"/>
    </source>
</evidence>
<dbReference type="GO" id="GO:0000124">
    <property type="term" value="C:SAGA complex"/>
    <property type="evidence" value="ECO:0007669"/>
    <property type="project" value="InterPro"/>
</dbReference>
<feature type="compositionally biased region" description="Basic and acidic residues" evidence="2">
    <location>
        <begin position="210"/>
        <end position="224"/>
    </location>
</feature>
<feature type="compositionally biased region" description="Basic and acidic residues" evidence="2">
    <location>
        <begin position="24"/>
        <end position="33"/>
    </location>
</feature>
<dbReference type="InterPro" id="IPR037802">
    <property type="entry name" value="SGF29"/>
</dbReference>
<organism evidence="4 5">
    <name type="scientific">Rhynchosporium secalis</name>
    <name type="common">Barley scald fungus</name>
    <dbReference type="NCBI Taxonomy" id="38038"/>
    <lineage>
        <taxon>Eukaryota</taxon>
        <taxon>Fungi</taxon>
        <taxon>Dikarya</taxon>
        <taxon>Ascomycota</taxon>
        <taxon>Pezizomycotina</taxon>
        <taxon>Leotiomycetes</taxon>
        <taxon>Helotiales</taxon>
        <taxon>Ploettnerulaceae</taxon>
        <taxon>Rhynchosporium</taxon>
    </lineage>
</organism>
<dbReference type="EMBL" id="FJVC01000046">
    <property type="protein sequence ID" value="CZT41783.1"/>
    <property type="molecule type" value="Genomic_DNA"/>
</dbReference>
<evidence type="ECO:0000256" key="1">
    <source>
        <dbReference type="SAM" id="Coils"/>
    </source>
</evidence>
<protein>
    <submittedName>
        <fullName evidence="4">Related to SGF29 SAGA associated factor</fullName>
    </submittedName>
</protein>
<proteinExistence type="predicted"/>
<name>A0A1E1LY41_RHYSE</name>